<dbReference type="SUPFAM" id="SSF50989">
    <property type="entry name" value="Clathrin heavy-chain terminal domain"/>
    <property type="match status" value="1"/>
</dbReference>
<protein>
    <recommendedName>
        <fullName evidence="1">Clathrin heavy chain</fullName>
    </recommendedName>
</protein>
<dbReference type="PIRSF" id="PIRSF002290">
    <property type="entry name" value="Clathrin_H_chain"/>
    <property type="match status" value="1"/>
</dbReference>
<dbReference type="Gene3D" id="2.130.10.110">
    <property type="entry name" value="Clathrin heavy-chain terminal domain"/>
    <property type="match status" value="1"/>
</dbReference>
<dbReference type="GO" id="GO:0030132">
    <property type="term" value="C:clathrin coat of coated pit"/>
    <property type="evidence" value="ECO:0007669"/>
    <property type="project" value="InterPro"/>
</dbReference>
<feature type="repeat" description="CHCR" evidence="2">
    <location>
        <begin position="1013"/>
        <end position="1154"/>
    </location>
</feature>
<dbReference type="OMA" id="HCYDLLH"/>
<feature type="region of interest" description="Disordered" evidence="3">
    <location>
        <begin position="1721"/>
        <end position="1749"/>
    </location>
</feature>
<accession>A0A7S7LDH6</accession>
<evidence type="ECO:0000256" key="3">
    <source>
        <dbReference type="SAM" id="MobiDB-lite"/>
    </source>
</evidence>
<dbReference type="PANTHER" id="PTHR10292:SF1">
    <property type="entry name" value="CLATHRIN HEAVY CHAIN"/>
    <property type="match status" value="1"/>
</dbReference>
<dbReference type="SMART" id="SM00299">
    <property type="entry name" value="CLH"/>
    <property type="match status" value="6"/>
</dbReference>
<dbReference type="GO" id="GO:0005198">
    <property type="term" value="F:structural molecule activity"/>
    <property type="evidence" value="ECO:0007669"/>
    <property type="project" value="InterPro"/>
</dbReference>
<dbReference type="InterPro" id="IPR000547">
    <property type="entry name" value="Clathrin_H-chain/VPS_repeat"/>
</dbReference>
<dbReference type="GO" id="GO:0006898">
    <property type="term" value="P:receptor-mediated endocytosis"/>
    <property type="evidence" value="ECO:0007669"/>
    <property type="project" value="TreeGrafter"/>
</dbReference>
<feature type="repeat" description="CHCR" evidence="2">
    <location>
        <begin position="1356"/>
        <end position="1502"/>
    </location>
</feature>
<keyword evidence="1" id="KW-0968">Cytoplasmic vesicle</keyword>
<feature type="repeat" description="CHCR" evidence="2">
    <location>
        <begin position="1729"/>
        <end position="1876"/>
    </location>
</feature>
<dbReference type="Pfam" id="PF00637">
    <property type="entry name" value="Clathrin"/>
    <property type="match status" value="7"/>
</dbReference>
<dbReference type="Gene3D" id="1.25.40.10">
    <property type="entry name" value="Tetratricopeptide repeat domain"/>
    <property type="match status" value="3"/>
</dbReference>
<dbReference type="GO" id="GO:0071439">
    <property type="term" value="C:clathrin complex"/>
    <property type="evidence" value="ECO:0007669"/>
    <property type="project" value="InterPro"/>
</dbReference>
<dbReference type="Gene3D" id="1.25.40.730">
    <property type="match status" value="1"/>
</dbReference>
<comment type="function">
    <text evidence="1">Clathrin is the major protein of the polyhedral coat of coated pits and vesicles.</text>
</comment>
<dbReference type="GO" id="GO:0032051">
    <property type="term" value="F:clathrin light chain binding"/>
    <property type="evidence" value="ECO:0007669"/>
    <property type="project" value="InterPro"/>
</dbReference>
<organism evidence="4 5">
    <name type="scientific">Cryptosporidium parvum</name>
    <dbReference type="NCBI Taxonomy" id="5807"/>
    <lineage>
        <taxon>Eukaryota</taxon>
        <taxon>Sar</taxon>
        <taxon>Alveolata</taxon>
        <taxon>Apicomplexa</taxon>
        <taxon>Conoidasida</taxon>
        <taxon>Coccidia</taxon>
        <taxon>Eucoccidiorida</taxon>
        <taxon>Eimeriorina</taxon>
        <taxon>Cryptosporidiidae</taxon>
        <taxon>Cryptosporidium</taxon>
    </lineage>
</organism>
<reference evidence="4 5" key="1">
    <citation type="submission" date="2019-09" db="EMBL/GenBank/DDBJ databases">
        <title>Consistent, comparative and evidence-based genome assembly and annotation for Cryptosporidium parvum, C. hominis and C. tyzzeri.</title>
        <authorList>
            <person name="Baptista R.P."/>
            <person name="Li Y."/>
            <person name="Sateriale A."/>
            <person name="Ansell B."/>
            <person name="Jex A."/>
            <person name="Sanders M."/>
            <person name="Brooks K."/>
            <person name="Tracey A."/>
            <person name="Berriman M."/>
            <person name="Striepen B."/>
            <person name="Cotton J.A."/>
            <person name="Kissinger J.C."/>
        </authorList>
    </citation>
    <scope>NUCLEOTIDE SEQUENCE [LARGE SCALE GENOMIC DNA]</scope>
    <source>
        <strain evidence="4 5">IOWA-ATCC</strain>
    </source>
</reference>
<dbReference type="PANTHER" id="PTHR10292">
    <property type="entry name" value="CLATHRIN HEAVY CHAIN RELATED"/>
    <property type="match status" value="1"/>
</dbReference>
<dbReference type="Pfam" id="PF13838">
    <property type="entry name" value="Clathrin_H_link"/>
    <property type="match status" value="1"/>
</dbReference>
<feature type="compositionally biased region" description="Low complexity" evidence="3">
    <location>
        <begin position="1976"/>
        <end position="1995"/>
    </location>
</feature>
<dbReference type="GO" id="GO:0006886">
    <property type="term" value="P:intracellular protein transport"/>
    <property type="evidence" value="ECO:0007669"/>
    <property type="project" value="UniProtKB-UniRule"/>
</dbReference>
<feature type="repeat" description="CHCR" evidence="2">
    <location>
        <begin position="611"/>
        <end position="774"/>
    </location>
</feature>
<dbReference type="VEuPathDB" id="CryptoDB:CPATCC_0001320"/>
<dbReference type="GO" id="GO:0030130">
    <property type="term" value="C:clathrin coat of trans-Golgi network vesicle"/>
    <property type="evidence" value="ECO:0007669"/>
    <property type="project" value="InterPro"/>
</dbReference>
<dbReference type="PROSITE" id="PS50236">
    <property type="entry name" value="CHCR"/>
    <property type="match status" value="6"/>
</dbReference>
<feature type="compositionally biased region" description="Polar residues" evidence="3">
    <location>
        <begin position="1672"/>
        <end position="1700"/>
    </location>
</feature>
<evidence type="ECO:0000256" key="2">
    <source>
        <dbReference type="PROSITE-ProRule" id="PRU01006"/>
    </source>
</evidence>
<feature type="region of interest" description="Disordered" evidence="3">
    <location>
        <begin position="1667"/>
        <end position="1700"/>
    </location>
</feature>
<sequence>MQNKGGIPITTNVLANLEELGINSSCFRFGSLTLEGDKYVGVKETSVDGGSQIVVIDTQSKGINRKPMKAESALIHPIENILVVRGRYEDNGCTVQIFNLDSKEKLGAFLFPESVVFWRWLTPRILAIVGDKGIYHWTIESGNSNSIPVRIFERAGKLAEQSTQIVGYQTDSGQRWCMLMGLCPVTNESTGSISVKGQLQLFSVEKRQQQLIEGFSGNFGELIVDDFVHSPASIVCFVEKKQEHSNARLHVMDISGQRAGSGEFGSSLSPPTPFKAVIELPTVDEGSAGGAHSFDFPIYTYVSSYFGVIFIITRGGILYIVEPTSNTLLYCNKVCQDSVFLGSPSRFHGICMANKKGLVLHITLNSSSVLTYIQSNPELSLNSNLLRWTQRYGYQGTDEFSIRMFNESIKRQDYQNACRVVSLNKNGSLRTPATLNHFKMVDSSNKLLFQYFTTVFKFHTLNQFESTEFCRLLLSPNSTSLISEFTSITQPLAFLQVLINEEKLAFSEELGDTLLQNGEKKLALKIFKKCTPQNPTKILQTLIEIGNFSHVSEFIREQRASNWPTITTDIRSLLNSLLIANNIDATVEFVKTVILPPAPSSQTDLANSTSAESLDLNIDKTSVVEIFVSHSRYKEITSILLDHLKANKPEDSALQTKLLEVNLLHAPQVAEALFQMDLFTHYDKHAIAALCEKAGLYERALENFSDMRDIRRILGVACGSLNTDWLANYLSKLSPRTRFDCLKELLLVCKNSSGAGGLVSMGGGLASNGALPGNGQAGLIGNSSSNSIALSNNNTVLQSVIQVCIKNVDNIGIENIITLFEQQGIWEGIYYVVGSNLTQYLSGNSLSSSGSTDSLNLSSESLIGDSGTQNRGGAGVVLAGSGRLPSSNTGSVNGGTGSFSTFIVFKYIEASVHLGQIQEAERICRDFPQSYEPEQVIEYFKSIKMSDLRPLIWVCDLHHRVEELISYLYHMSLYKYIQVYTLKINPSQTPLVIGTLIDLDGSEDLVKSLLQEIKTLGSSFSFGELIQQAENRNRLKLLLSWLEERVQEGYQDPALHNALAKIYIDMNKDSENFLKTNPHYDAKTIGDYCEDRDPYLAYIAYRKAWGQCDDEIIQVTYKNDLYRLLARYLVERQDLDLWNKVLGNSSNSIEPVVNEQCRQAIIDQVTSSILPEFYNKSEEISCVIRAFINAEVPNSLLEVLEKIIFHVNNTEFSQNKNLQNLLLLTSIKIDVRRLDDYVLRLDNYDAKEVAKVAIDHGLYSHAFQIYKKFSFNNEAVETLLMISKLELLKNEGIEIDGQGSEFMKNLDSMISIEKLANMDLSKVQDFASYCNDNSVWDVLGQQYLKISRTKDAVDCFIKSENTRDYRLIIEHCLSVKAYRELLGYLQMVRRLKDSRTSKDPIVDTELAYCMSKLELLQDLQSFLQGINTVQLQKIGDRLMDEQDYRYSIIFYQAIPNYSRLTSCYIQLGEYNNALETAKKANSPKTWKELLQICMQIGESELAHQAGLNIIVYPDYCEDVVSEYEKKGLTAELLTLLEGAIQNTDRANGSLFTELGILYAKYTPEKLMDYCSSYSGRINIPKLTRICEQRQLWNEVVYLYLQYQEFDQAVLTVISHPKEAWKNDQFLSILQNVTNVDILYKSMTFYLQEHPELLNSLLMLTLKPKKSSEMIPKSNSSDISDYSPTKSTSGAHSQSGTGRSGSNFDLANITTRFIQQYFSQGLSSTSSNTVGPITGISPRPSVGKESGTQSGSNYDISIIQEFLESISDENIQVVNEALINLYIEKVEVEKLMKLILTCDNYDQAKLSARLEKHPMNDLRKLAVKILDKNSNYQQALSICQKEMLIDEAILVVYKSGNVALIEELLEFLLSNNKKENFVACLYTCYEFLRPDTVMEMAWKHNCLDATMPFFIQSLRDMTNRIDVLEKKLETLQITDIATTASGGHPSVSNSQNISSCVDMGPNSSISPGLISSHHHVNNNNSNNNSNSNSSNTINNNYHLMSNNKLIFH</sequence>
<dbReference type="Proteomes" id="UP000593906">
    <property type="component" value="Chromosome 8"/>
</dbReference>
<evidence type="ECO:0000313" key="4">
    <source>
        <dbReference type="EMBL" id="QOY39878.1"/>
    </source>
</evidence>
<name>A0A7S7LDH6_CRYPV</name>
<keyword evidence="1" id="KW-0168">Coated pit</keyword>
<dbReference type="InterPro" id="IPR016341">
    <property type="entry name" value="Clathrin_heavy_chain"/>
</dbReference>
<comment type="similarity">
    <text evidence="1">Belongs to the clathrin heavy chain family.</text>
</comment>
<evidence type="ECO:0000313" key="5">
    <source>
        <dbReference type="Proteomes" id="UP000593906"/>
    </source>
</evidence>
<dbReference type="InterPro" id="IPR011990">
    <property type="entry name" value="TPR-like_helical_dom_sf"/>
</dbReference>
<dbReference type="SUPFAM" id="SSF48371">
    <property type="entry name" value="ARM repeat"/>
    <property type="match status" value="6"/>
</dbReference>
<evidence type="ECO:0000256" key="1">
    <source>
        <dbReference type="PIRNR" id="PIRNR002290"/>
    </source>
</evidence>
<feature type="repeat" description="CHCR" evidence="2">
    <location>
        <begin position="1507"/>
        <end position="1654"/>
    </location>
</feature>
<comment type="subcellular location">
    <subcellularLocation>
        <location evidence="1">Cytoplasmic vesicle membrane</location>
        <topology evidence="1">Peripheral membrane protein</topology>
        <orientation evidence="1">Cytoplasmic side</orientation>
    </subcellularLocation>
    <subcellularLocation>
        <location evidence="1">Membrane</location>
        <location evidence="1">Coated pit</location>
        <topology evidence="1">Peripheral membrane protein</topology>
        <orientation evidence="1">Cytoplasmic side</orientation>
    </subcellularLocation>
</comment>
<dbReference type="InterPro" id="IPR016024">
    <property type="entry name" value="ARM-type_fold"/>
</dbReference>
<proteinExistence type="inferred from homology"/>
<keyword evidence="1" id="KW-0472">Membrane</keyword>
<dbReference type="EMBL" id="CP044415">
    <property type="protein sequence ID" value="QOY39878.1"/>
    <property type="molecule type" value="Genomic_DNA"/>
</dbReference>
<feature type="region of interest" description="Disordered" evidence="3">
    <location>
        <begin position="1967"/>
        <end position="1995"/>
    </location>
</feature>
<dbReference type="InterPro" id="IPR016025">
    <property type="entry name" value="Clathrin_H-chain_N"/>
</dbReference>
<dbReference type="InterPro" id="IPR055358">
    <property type="entry name" value="CHCR"/>
</dbReference>
<feature type="compositionally biased region" description="Polar residues" evidence="3">
    <location>
        <begin position="1721"/>
        <end position="1730"/>
    </location>
</feature>
<gene>
    <name evidence="4" type="ORF">CPATCC_003932</name>
</gene>
<feature type="repeat" description="CHCR" evidence="2">
    <location>
        <begin position="1171"/>
        <end position="1352"/>
    </location>
</feature>